<dbReference type="InterPro" id="IPR006626">
    <property type="entry name" value="PbH1"/>
</dbReference>
<dbReference type="Gene3D" id="2.160.20.10">
    <property type="entry name" value="Single-stranded right-handed beta-helix, Pectin lyase-like"/>
    <property type="match status" value="2"/>
</dbReference>
<gene>
    <name evidence="4" type="ORF">E0F88_21575</name>
</gene>
<dbReference type="InterPro" id="IPR048482">
    <property type="entry name" value="GH141_ins"/>
</dbReference>
<evidence type="ECO:0000259" key="2">
    <source>
        <dbReference type="Pfam" id="PF13229"/>
    </source>
</evidence>
<dbReference type="Pfam" id="PF21231">
    <property type="entry name" value="GH141_M"/>
    <property type="match status" value="1"/>
</dbReference>
<dbReference type="EMBL" id="SMFL01000008">
    <property type="protein sequence ID" value="TDE12928.1"/>
    <property type="molecule type" value="Genomic_DNA"/>
</dbReference>
<evidence type="ECO:0000313" key="5">
    <source>
        <dbReference type="Proteomes" id="UP000294850"/>
    </source>
</evidence>
<feature type="domain" description="Right handed beta helix" evidence="2">
    <location>
        <begin position="405"/>
        <end position="552"/>
    </location>
</feature>
<keyword evidence="5" id="KW-1185">Reference proteome</keyword>
<dbReference type="SUPFAM" id="SSF51126">
    <property type="entry name" value="Pectin lyase-like"/>
    <property type="match status" value="1"/>
</dbReference>
<proteinExistence type="predicted"/>
<evidence type="ECO:0000259" key="3">
    <source>
        <dbReference type="Pfam" id="PF21231"/>
    </source>
</evidence>
<dbReference type="Proteomes" id="UP000294850">
    <property type="component" value="Unassembled WGS sequence"/>
</dbReference>
<comment type="caution">
    <text evidence="4">The sequence shown here is derived from an EMBL/GenBank/DDBJ whole genome shotgun (WGS) entry which is preliminary data.</text>
</comment>
<dbReference type="PANTHER" id="PTHR36453">
    <property type="entry name" value="SECRETED PROTEIN-RELATED"/>
    <property type="match status" value="1"/>
</dbReference>
<name>A0A4V2Z3K4_9BACT</name>
<dbReference type="InterPro" id="IPR039448">
    <property type="entry name" value="Beta_helix"/>
</dbReference>
<feature type="signal peptide" evidence="1">
    <location>
        <begin position="1"/>
        <end position="20"/>
    </location>
</feature>
<sequence>MKFKILFFLLSTLISQISAAQEVVFYVSSRGNDKASGRSARDAFATLKQAQIAVRTEKIKGYPKTGFKVWIRGGEYELKEPLVFGPEDSGTEQMPVIYQAMPGERVRISGGEKITGWKKTQNGLWKTTLPKEKAGQWYFHQIWVNGQNRRRAHTPNTGFYTVKGFPDGGAEVSYDKGSQRFEFGKGDIDPNWTNLNDVEAIVYHFWTDSHLRVQSVDETADIVTFKHKTGKRFTDDYTKDGARYIIENVFEALDAPGEWYLNRVTGVLSYMPMPGEDMTKAEVIAPVIPQLMVLNGDPISQQYVEHLHFKNIRFEHTNFILPDGDVNNNQGSAGVSAAFKLKGVRNSSFENCRINNIGNFAFDLDKGCSYNLFSGNRLTRLAAGGFRINGGNAESPPLERTGFNEFRNNVISHFGEIYPSAVGILLMHTNGNLISHNLIHHGFYTGISVGWSWGYQPSVSRDNIVEFNHIHDIGQGLLSDMGAIYTLGLSPGTVIRNNLIHDVESHGYGGWGIYMDEGTSHLLVENNVVYNTKFAAFNIHYSKEITVRNNIFALSRLSLLSRSVSEPHKSVFFTNNIMYWTEGMLFDGDWTDKAYPFYLTPADRKRPKELADTFDMDYNIFFNPGMPVDSVEFGKQDLLQWRARGKDVHSVYTDPLFEDAAKFNFRLKAGSPAFKVGFKQIEMQNVGPASR</sequence>
<protein>
    <submittedName>
        <fullName evidence="4">Right-handed parallel beta-helix repeat-containing protein</fullName>
    </submittedName>
</protein>
<keyword evidence="1" id="KW-0732">Signal</keyword>
<dbReference type="SMART" id="SM00710">
    <property type="entry name" value="PbH1"/>
    <property type="match status" value="7"/>
</dbReference>
<dbReference type="Pfam" id="PF13229">
    <property type="entry name" value="Beta_helix"/>
    <property type="match status" value="1"/>
</dbReference>
<evidence type="ECO:0000313" key="4">
    <source>
        <dbReference type="EMBL" id="TDE12928.1"/>
    </source>
</evidence>
<organism evidence="4 5">
    <name type="scientific">Dyadobacter psychrotolerans</name>
    <dbReference type="NCBI Taxonomy" id="2541721"/>
    <lineage>
        <taxon>Bacteria</taxon>
        <taxon>Pseudomonadati</taxon>
        <taxon>Bacteroidota</taxon>
        <taxon>Cytophagia</taxon>
        <taxon>Cytophagales</taxon>
        <taxon>Spirosomataceae</taxon>
        <taxon>Dyadobacter</taxon>
    </lineage>
</organism>
<reference evidence="4 5" key="1">
    <citation type="submission" date="2019-03" db="EMBL/GenBank/DDBJ databases">
        <title>Dyadobacter AR-3-6 sp. nov., isolated from arctic soil.</title>
        <authorList>
            <person name="Chaudhary D.K."/>
        </authorList>
    </citation>
    <scope>NUCLEOTIDE SEQUENCE [LARGE SCALE GENOMIC DNA]</scope>
    <source>
        <strain evidence="4 5">AR-3-6</strain>
    </source>
</reference>
<dbReference type="AlphaFoldDB" id="A0A4V2Z3K4"/>
<evidence type="ECO:0000256" key="1">
    <source>
        <dbReference type="SAM" id="SignalP"/>
    </source>
</evidence>
<feature type="domain" description="GH141-like insertion" evidence="3">
    <location>
        <begin position="124"/>
        <end position="272"/>
    </location>
</feature>
<accession>A0A4V2Z3K4</accession>
<dbReference type="InterPro" id="IPR011050">
    <property type="entry name" value="Pectin_lyase_fold/virulence"/>
</dbReference>
<dbReference type="InterPro" id="IPR012334">
    <property type="entry name" value="Pectin_lyas_fold"/>
</dbReference>
<dbReference type="OrthoDB" id="9808066at2"/>
<dbReference type="RefSeq" id="WP_131960348.1">
    <property type="nucleotide sequence ID" value="NZ_SMFL01000008.1"/>
</dbReference>
<dbReference type="PANTHER" id="PTHR36453:SF1">
    <property type="entry name" value="RIGHT HANDED BETA HELIX DOMAIN-CONTAINING PROTEIN"/>
    <property type="match status" value="1"/>
</dbReference>
<feature type="chain" id="PRO_5020695150" evidence="1">
    <location>
        <begin position="21"/>
        <end position="691"/>
    </location>
</feature>